<feature type="domain" description="N-end aminoacyl transferase N-terminal" evidence="5">
    <location>
        <begin position="23"/>
        <end position="93"/>
    </location>
</feature>
<dbReference type="HAMAP" id="MF_00689">
    <property type="entry name" value="Bpt"/>
    <property type="match status" value="1"/>
</dbReference>
<dbReference type="GO" id="GO:0005737">
    <property type="term" value="C:cytoplasm"/>
    <property type="evidence" value="ECO:0007669"/>
    <property type="project" value="UniProtKB-SubCell"/>
</dbReference>
<dbReference type="SUPFAM" id="SSF55729">
    <property type="entry name" value="Acyl-CoA N-acyltransferases (Nat)"/>
    <property type="match status" value="1"/>
</dbReference>
<evidence type="ECO:0000313" key="8">
    <source>
        <dbReference type="Proteomes" id="UP000009100"/>
    </source>
</evidence>
<comment type="catalytic activity">
    <reaction evidence="4">
        <text>N-terminal L-aspartyl-[protein] + L-leucyl-tRNA(Leu) = N-terminal L-leucyl-L-aspartyl-[protein] + tRNA(Leu) + H(+)</text>
        <dbReference type="Rhea" id="RHEA:50420"/>
        <dbReference type="Rhea" id="RHEA-COMP:9613"/>
        <dbReference type="Rhea" id="RHEA-COMP:9622"/>
        <dbReference type="Rhea" id="RHEA-COMP:12669"/>
        <dbReference type="Rhea" id="RHEA-COMP:12674"/>
        <dbReference type="ChEBI" id="CHEBI:15378"/>
        <dbReference type="ChEBI" id="CHEBI:64720"/>
        <dbReference type="ChEBI" id="CHEBI:78442"/>
        <dbReference type="ChEBI" id="CHEBI:78494"/>
        <dbReference type="ChEBI" id="CHEBI:133042"/>
        <dbReference type="EC" id="2.3.2.29"/>
    </reaction>
</comment>
<dbReference type="NCBIfam" id="NF002346">
    <property type="entry name" value="PRK01305.2-3"/>
    <property type="match status" value="1"/>
</dbReference>
<keyword evidence="2 4" id="KW-0808">Transferase</keyword>
<gene>
    <name evidence="4" type="primary">bpt</name>
    <name evidence="7" type="ordered locus">VS_1076</name>
</gene>
<accession>B7VM35</accession>
<dbReference type="Pfam" id="PF04376">
    <property type="entry name" value="ATE_N"/>
    <property type="match status" value="1"/>
</dbReference>
<dbReference type="InterPro" id="IPR007471">
    <property type="entry name" value="N-end_Aminoacyl_Trfase_N"/>
</dbReference>
<protein>
    <recommendedName>
        <fullName evidence="4">Aspartate/glutamate leucyltransferase</fullName>
        <ecNumber evidence="4">2.3.2.29</ecNumber>
    </recommendedName>
</protein>
<dbReference type="InterPro" id="IPR007472">
    <property type="entry name" value="N-end_Aminoacyl_Trfase_C"/>
</dbReference>
<dbReference type="InterPro" id="IPR016181">
    <property type="entry name" value="Acyl_CoA_acyltransferase"/>
</dbReference>
<dbReference type="EMBL" id="FM954972">
    <property type="protein sequence ID" value="CAV18179.1"/>
    <property type="molecule type" value="Genomic_DNA"/>
</dbReference>
<dbReference type="Proteomes" id="UP000009100">
    <property type="component" value="Chromosome 1"/>
</dbReference>
<evidence type="ECO:0000313" key="7">
    <source>
        <dbReference type="EMBL" id="CAV18179.1"/>
    </source>
</evidence>
<dbReference type="GO" id="GO:0071596">
    <property type="term" value="P:ubiquitin-dependent protein catabolic process via the N-end rule pathway"/>
    <property type="evidence" value="ECO:0007669"/>
    <property type="project" value="InterPro"/>
</dbReference>
<dbReference type="AlphaFoldDB" id="B7VM35"/>
<dbReference type="InterPro" id="IPR030700">
    <property type="entry name" value="N-end_Aminoacyl_Trfase"/>
</dbReference>
<evidence type="ECO:0000259" key="5">
    <source>
        <dbReference type="Pfam" id="PF04376"/>
    </source>
</evidence>
<dbReference type="NCBIfam" id="NF002345">
    <property type="entry name" value="PRK01305.2-2"/>
    <property type="match status" value="1"/>
</dbReference>
<keyword evidence="1 4" id="KW-0963">Cytoplasm</keyword>
<dbReference type="PANTHER" id="PTHR21367:SF1">
    <property type="entry name" value="ARGINYL-TRNA--PROTEIN TRANSFERASE 1"/>
    <property type="match status" value="1"/>
</dbReference>
<dbReference type="eggNOG" id="COG2935">
    <property type="taxonomic scope" value="Bacteria"/>
</dbReference>
<dbReference type="EC" id="2.3.2.29" evidence="4"/>
<keyword evidence="3 4" id="KW-0012">Acyltransferase</keyword>
<dbReference type="HOGENOM" id="CLU_077607_0_0_6"/>
<evidence type="ECO:0000256" key="4">
    <source>
        <dbReference type="HAMAP-Rule" id="MF_00689"/>
    </source>
</evidence>
<dbReference type="KEGG" id="vsp:VS_1076"/>
<evidence type="ECO:0000259" key="6">
    <source>
        <dbReference type="Pfam" id="PF04377"/>
    </source>
</evidence>
<name>B7VM35_VIBA3</name>
<comment type="similarity">
    <text evidence="4">Belongs to the R-transferase family. Bpt subfamily.</text>
</comment>
<comment type="catalytic activity">
    <reaction evidence="4">
        <text>N-terminal L-glutamyl-[protein] + L-leucyl-tRNA(Leu) = N-terminal L-leucyl-L-glutamyl-[protein] + tRNA(Leu) + H(+)</text>
        <dbReference type="Rhea" id="RHEA:50412"/>
        <dbReference type="Rhea" id="RHEA-COMP:9613"/>
        <dbReference type="Rhea" id="RHEA-COMP:9622"/>
        <dbReference type="Rhea" id="RHEA-COMP:12664"/>
        <dbReference type="Rhea" id="RHEA-COMP:12668"/>
        <dbReference type="ChEBI" id="CHEBI:15378"/>
        <dbReference type="ChEBI" id="CHEBI:64721"/>
        <dbReference type="ChEBI" id="CHEBI:78442"/>
        <dbReference type="ChEBI" id="CHEBI:78494"/>
        <dbReference type="ChEBI" id="CHEBI:133041"/>
        <dbReference type="EC" id="2.3.2.29"/>
    </reaction>
</comment>
<dbReference type="PANTHER" id="PTHR21367">
    <property type="entry name" value="ARGININE-TRNA-PROTEIN TRANSFERASE 1"/>
    <property type="match status" value="1"/>
</dbReference>
<feature type="domain" description="N-end rule aminoacyl transferase C-terminal" evidence="6">
    <location>
        <begin position="113"/>
        <end position="232"/>
    </location>
</feature>
<dbReference type="STRING" id="575788.VS_1076"/>
<sequence length="239" mass="28015">MAKGNALMNPDLQQIRIGLTDNHACSYLPHLEERVAVTLDEHMHTADNYEVLLANGFRRSGTTIYKPHCDNCSSCQAIRLSIPEVKFSKSQRRILNKAKALRWELKDEMDDNWFALYSRYITARHRSGTMYPPKKEEFLHFSKNEWLATKFMHIYDEGQLVGIAVTDIMSHCTSAFYTFFDPDIDISMGTLGVLFQIQHAQKEQKQWLYLGYQIDECPAMNYKVRFQRHQRLVNQRWQG</sequence>
<dbReference type="Pfam" id="PF04377">
    <property type="entry name" value="ATE_C"/>
    <property type="match status" value="1"/>
</dbReference>
<dbReference type="GO" id="GO:0004057">
    <property type="term" value="F:arginyl-tRNA--protein transferase activity"/>
    <property type="evidence" value="ECO:0007669"/>
    <property type="project" value="InterPro"/>
</dbReference>
<reference evidence="7 8" key="1">
    <citation type="submission" date="2009-02" db="EMBL/GenBank/DDBJ databases">
        <title>Vibrio splendidus str. LGP32 complete genome.</title>
        <authorList>
            <person name="Mazel D."/>
            <person name="Le Roux F."/>
        </authorList>
    </citation>
    <scope>NUCLEOTIDE SEQUENCE [LARGE SCALE GENOMIC DNA]</scope>
    <source>
        <strain evidence="7 8">LGP32</strain>
    </source>
</reference>
<comment type="function">
    <text evidence="4">Functions in the N-end rule pathway of protein degradation where it conjugates Leu from its aminoacyl-tRNA to the N-termini of proteins containing an N-terminal aspartate or glutamate.</text>
</comment>
<proteinExistence type="inferred from homology"/>
<evidence type="ECO:0000256" key="1">
    <source>
        <dbReference type="ARBA" id="ARBA00022490"/>
    </source>
</evidence>
<comment type="subcellular location">
    <subcellularLocation>
        <location evidence="4">Cytoplasm</location>
    </subcellularLocation>
</comment>
<evidence type="ECO:0000256" key="3">
    <source>
        <dbReference type="ARBA" id="ARBA00023315"/>
    </source>
</evidence>
<organism evidence="7 8">
    <name type="scientific">Vibrio atlanticus (strain LGP32)</name>
    <name type="common">Vibrio splendidus (strain Mel32)</name>
    <dbReference type="NCBI Taxonomy" id="575788"/>
    <lineage>
        <taxon>Bacteria</taxon>
        <taxon>Pseudomonadati</taxon>
        <taxon>Pseudomonadota</taxon>
        <taxon>Gammaproteobacteria</taxon>
        <taxon>Vibrionales</taxon>
        <taxon>Vibrionaceae</taxon>
        <taxon>Vibrio</taxon>
    </lineage>
</organism>
<dbReference type="PIRSF" id="PIRSF037208">
    <property type="entry name" value="ATE_pro_prd"/>
    <property type="match status" value="1"/>
</dbReference>
<dbReference type="InterPro" id="IPR017138">
    <property type="entry name" value="Asp_Glu_LeuTrfase"/>
</dbReference>
<dbReference type="NCBIfam" id="NF002342">
    <property type="entry name" value="PRK01305.1-3"/>
    <property type="match status" value="1"/>
</dbReference>
<dbReference type="GO" id="GO:0008914">
    <property type="term" value="F:leucyl-tRNA--protein transferase activity"/>
    <property type="evidence" value="ECO:0007669"/>
    <property type="project" value="UniProtKB-UniRule"/>
</dbReference>
<evidence type="ECO:0000256" key="2">
    <source>
        <dbReference type="ARBA" id="ARBA00022679"/>
    </source>
</evidence>